<dbReference type="EMBL" id="LAZR01042881">
    <property type="protein sequence ID" value="KKL08423.1"/>
    <property type="molecule type" value="Genomic_DNA"/>
</dbReference>
<dbReference type="AlphaFoldDB" id="A0A0F9D8L0"/>
<proteinExistence type="predicted"/>
<sequence>MEWQSFFIGMGVMMVLMAVV</sequence>
<gene>
    <name evidence="1" type="ORF">LCGC14_2575970</name>
</gene>
<organism evidence="1">
    <name type="scientific">marine sediment metagenome</name>
    <dbReference type="NCBI Taxonomy" id="412755"/>
    <lineage>
        <taxon>unclassified sequences</taxon>
        <taxon>metagenomes</taxon>
        <taxon>ecological metagenomes</taxon>
    </lineage>
</organism>
<evidence type="ECO:0000313" key="1">
    <source>
        <dbReference type="EMBL" id="KKL08423.1"/>
    </source>
</evidence>
<name>A0A0F9D8L0_9ZZZZ</name>
<protein>
    <submittedName>
        <fullName evidence="1">Uncharacterized protein</fullName>
    </submittedName>
</protein>
<comment type="caution">
    <text evidence="1">The sequence shown here is derived from an EMBL/GenBank/DDBJ whole genome shotgun (WGS) entry which is preliminary data.</text>
</comment>
<accession>A0A0F9D8L0</accession>
<reference evidence="1" key="1">
    <citation type="journal article" date="2015" name="Nature">
        <title>Complex archaea that bridge the gap between prokaryotes and eukaryotes.</title>
        <authorList>
            <person name="Spang A."/>
            <person name="Saw J.H."/>
            <person name="Jorgensen S.L."/>
            <person name="Zaremba-Niedzwiedzka K."/>
            <person name="Martijn J."/>
            <person name="Lind A.E."/>
            <person name="van Eijk R."/>
            <person name="Schleper C."/>
            <person name="Guy L."/>
            <person name="Ettema T.J."/>
        </authorList>
    </citation>
    <scope>NUCLEOTIDE SEQUENCE</scope>
</reference>
<feature type="non-terminal residue" evidence="1">
    <location>
        <position position="20"/>
    </location>
</feature>